<keyword evidence="2" id="KW-1185">Reference proteome</keyword>
<proteinExistence type="predicted"/>
<evidence type="ECO:0000313" key="2">
    <source>
        <dbReference type="Proteomes" id="UP000030428"/>
    </source>
</evidence>
<gene>
    <name evidence="1" type="ORF">PN36_19235</name>
</gene>
<protein>
    <recommendedName>
        <fullName evidence="3">ATPase domain protein, prokaryote domain protein</fullName>
    </recommendedName>
</protein>
<dbReference type="AlphaFoldDB" id="A0A4E0QP40"/>
<dbReference type="Gene3D" id="3.40.50.300">
    <property type="entry name" value="P-loop containing nucleotide triphosphate hydrolases"/>
    <property type="match status" value="1"/>
</dbReference>
<dbReference type="InterPro" id="IPR011335">
    <property type="entry name" value="Restrct_endonuc-II-like"/>
</dbReference>
<dbReference type="Proteomes" id="UP000030428">
    <property type="component" value="Unassembled WGS sequence"/>
</dbReference>
<name>A0A4E0QP40_9GAMM</name>
<dbReference type="PANTHER" id="PTHR34301:SF8">
    <property type="entry name" value="ATPASE DOMAIN-CONTAINING PROTEIN"/>
    <property type="match status" value="1"/>
</dbReference>
<organism evidence="1 2">
    <name type="scientific">Candidatus Thiomargarita nelsonii</name>
    <dbReference type="NCBI Taxonomy" id="1003181"/>
    <lineage>
        <taxon>Bacteria</taxon>
        <taxon>Pseudomonadati</taxon>
        <taxon>Pseudomonadota</taxon>
        <taxon>Gammaproteobacteria</taxon>
        <taxon>Thiotrichales</taxon>
        <taxon>Thiotrichaceae</taxon>
        <taxon>Thiomargarita</taxon>
    </lineage>
</organism>
<evidence type="ECO:0000313" key="1">
    <source>
        <dbReference type="EMBL" id="TGO02783.1"/>
    </source>
</evidence>
<comment type="caution">
    <text evidence="1">The sequence shown here is derived from an EMBL/GenBank/DDBJ whole genome shotgun (WGS) entry which is preliminary data.</text>
</comment>
<dbReference type="SUPFAM" id="SSF52540">
    <property type="entry name" value="P-loop containing nucleoside triphosphate hydrolases"/>
    <property type="match status" value="1"/>
</dbReference>
<evidence type="ECO:0008006" key="3">
    <source>
        <dbReference type="Google" id="ProtNLM"/>
    </source>
</evidence>
<dbReference type="PANTHER" id="PTHR34301">
    <property type="entry name" value="DNA-BINDING PROTEIN-RELATED"/>
    <property type="match status" value="1"/>
</dbReference>
<accession>A0A4E0QP40</accession>
<dbReference type="SUPFAM" id="SSF52980">
    <property type="entry name" value="Restriction endonuclease-like"/>
    <property type="match status" value="1"/>
</dbReference>
<reference evidence="1 2" key="1">
    <citation type="journal article" date="2016" name="Front. Microbiol.">
        <title>Single-Cell (Meta-)Genomics of a Dimorphic Candidatus Thiomargarita nelsonii Reveals Genomic Plasticity.</title>
        <authorList>
            <person name="Flood B.E."/>
            <person name="Fliss P."/>
            <person name="Jones D.S."/>
            <person name="Dick G.J."/>
            <person name="Jain S."/>
            <person name="Kaster A.K."/>
            <person name="Winkel M."/>
            <person name="Mussmann M."/>
            <person name="Bailey J."/>
        </authorList>
    </citation>
    <scope>NUCLEOTIDE SEQUENCE [LARGE SCALE GENOMIC DNA]</scope>
    <source>
        <strain evidence="1">Hydrate Ridge</strain>
    </source>
</reference>
<dbReference type="EMBL" id="JSZA02000078">
    <property type="protein sequence ID" value="TGO02783.1"/>
    <property type="molecule type" value="Genomic_DNA"/>
</dbReference>
<dbReference type="InterPro" id="IPR027417">
    <property type="entry name" value="P-loop_NTPase"/>
</dbReference>
<sequence length="577" mass="66610">MQYPLNEKIGEPALFVGREKEFNSFNKWLGNIPKRLSKSRVIIARRKSGKTAFVQRIFNQLWTDNGAVIPFYFEFGENKMWYPNLAIKYYRIFASQYIAFLTRTQKLVKHPLSLEQIREFGVSEAITPLIDDVDFLIQNKKVGGSHDLMWDLACSAPHRFADLYDQRFLVILDEFQYITYYIYRNENGEGKPDDTLAGSYHHLSESKIAPMLVTGSYANWLLNIMKQYLEAGRLKQIRFSPYLTKDEGLQAVYQYALLYEEPITNETALQINELCMADPFFISCVILNESEGKDLTTSEGVINAVNYEISAKTAEMCQNWATYIELTVARVNNINAKQILLYLSKHNSRYFTPQKLKEELHLDLETNDIFRQLVILKEADLIDQGVSNIQFRGLQDGTLNLVLRNRFEEEIKTVAPNLKKEFAEEIAKLTHKNRQLQGKLNHYAGKFAEHILATAFRSRKRFALSKFFQNVLDTTPLNLQKVKERVVIQREDGKAMEIDIVAESVCGRVVLVEVKKTQTPIGLTLVEDFQEKVEVYQSHFPDAMVLPAYFSYGGFVDKAHDFCVEHGIGMAQEILEW</sequence>